<evidence type="ECO:0000313" key="2">
    <source>
        <dbReference type="Proteomes" id="UP000064893"/>
    </source>
</evidence>
<proteinExistence type="predicted"/>
<dbReference type="AlphaFoldDB" id="A0A0S2HVE9"/>
<evidence type="ECO:0008006" key="3">
    <source>
        <dbReference type="Google" id="ProtNLM"/>
    </source>
</evidence>
<dbReference type="Pfam" id="PF22550">
    <property type="entry name" value="CesT_Tir_1"/>
    <property type="match status" value="1"/>
</dbReference>
<protein>
    <recommendedName>
        <fullName evidence="3">Molecular chaperone Tir</fullName>
    </recommendedName>
</protein>
<dbReference type="STRING" id="1307839.L21SP5_00328"/>
<dbReference type="SUPFAM" id="SSF69635">
    <property type="entry name" value="Type III secretory system chaperone-like"/>
    <property type="match status" value="1"/>
</dbReference>
<organism evidence="1 2">
    <name type="scientific">Salinivirga cyanobacteriivorans</name>
    <dbReference type="NCBI Taxonomy" id="1307839"/>
    <lineage>
        <taxon>Bacteria</taxon>
        <taxon>Pseudomonadati</taxon>
        <taxon>Bacteroidota</taxon>
        <taxon>Bacteroidia</taxon>
        <taxon>Bacteroidales</taxon>
        <taxon>Salinivirgaceae</taxon>
        <taxon>Salinivirga</taxon>
    </lineage>
</organism>
<gene>
    <name evidence="1" type="ORF">L21SP5_00328</name>
</gene>
<dbReference type="Gene3D" id="3.30.1460.10">
    <property type="match status" value="1"/>
</dbReference>
<dbReference type="RefSeq" id="WP_057951598.1">
    <property type="nucleotide sequence ID" value="NZ_CP013118.1"/>
</dbReference>
<dbReference type="OrthoDB" id="361060at2"/>
<dbReference type="InterPro" id="IPR054345">
    <property type="entry name" value="Tir-like"/>
</dbReference>
<evidence type="ECO:0000313" key="1">
    <source>
        <dbReference type="EMBL" id="ALO14007.1"/>
    </source>
</evidence>
<dbReference type="EMBL" id="CP013118">
    <property type="protein sequence ID" value="ALO14007.1"/>
    <property type="molecule type" value="Genomic_DNA"/>
</dbReference>
<dbReference type="KEGG" id="blq:L21SP5_00328"/>
<name>A0A0S2HVE9_9BACT</name>
<dbReference type="Proteomes" id="UP000064893">
    <property type="component" value="Chromosome"/>
</dbReference>
<keyword evidence="2" id="KW-1185">Reference proteome</keyword>
<sequence>MTDFEKVRDYLIELEYTIVHENPEEELFVVENEEAGINNLIIDCEEDILVIEQLIMELPENKGDVYKELLIKNREIVHGAFALDEHGEKLIFRDTLQLENLDLNELLGTLNSLELLLSEFGTRLIEISKLK</sequence>
<accession>A0A0S2HVE9</accession>
<reference evidence="1 2" key="1">
    <citation type="submission" date="2015-11" db="EMBL/GenBank/DDBJ databases">
        <title>Description and complete genome sequence of a novel strain predominating in hypersaline microbial mats and representing a new family of the Bacteriodetes phylum.</title>
        <authorList>
            <person name="Spring S."/>
            <person name="Bunk B."/>
            <person name="Sproer C."/>
            <person name="Klenk H.-P."/>
        </authorList>
    </citation>
    <scope>NUCLEOTIDE SEQUENCE [LARGE SCALE GENOMIC DNA]</scope>
    <source>
        <strain evidence="1 2">L21-Spi-D4</strain>
    </source>
</reference>
<dbReference type="PATRIC" id="fig|1307839.3.peg.361"/>